<feature type="transmembrane region" description="Helical" evidence="1">
    <location>
        <begin position="9"/>
        <end position="30"/>
    </location>
</feature>
<name>A0A363D452_9BACT</name>
<accession>A0A363D452</accession>
<dbReference type="Proteomes" id="UP000251135">
    <property type="component" value="Unassembled WGS sequence"/>
</dbReference>
<keyword evidence="1" id="KW-0812">Transmembrane</keyword>
<organism evidence="2 3">
    <name type="scientific">Arcobacter caeni</name>
    <dbReference type="NCBI Taxonomy" id="1912877"/>
    <lineage>
        <taxon>Bacteria</taxon>
        <taxon>Pseudomonadati</taxon>
        <taxon>Campylobacterota</taxon>
        <taxon>Epsilonproteobacteria</taxon>
        <taxon>Campylobacterales</taxon>
        <taxon>Arcobacteraceae</taxon>
        <taxon>Arcobacter</taxon>
    </lineage>
</organism>
<evidence type="ECO:0000313" key="3">
    <source>
        <dbReference type="Proteomes" id="UP000251135"/>
    </source>
</evidence>
<comment type="caution">
    <text evidence="2">The sequence shown here is derived from an EMBL/GenBank/DDBJ whole genome shotgun (WGS) entry which is preliminary data.</text>
</comment>
<protein>
    <submittedName>
        <fullName evidence="2">Uncharacterized protein</fullName>
    </submittedName>
</protein>
<dbReference type="AlphaFoldDB" id="A0A363D452"/>
<gene>
    <name evidence="2" type="ORF">B0174_03355</name>
</gene>
<dbReference type="EMBL" id="MUXE01000003">
    <property type="protein sequence ID" value="PUE65877.1"/>
    <property type="molecule type" value="Genomic_DNA"/>
</dbReference>
<evidence type="ECO:0000313" key="2">
    <source>
        <dbReference type="EMBL" id="PUE65877.1"/>
    </source>
</evidence>
<keyword evidence="1" id="KW-0472">Membrane</keyword>
<dbReference type="OrthoDB" id="5574469at2"/>
<evidence type="ECO:0000256" key="1">
    <source>
        <dbReference type="SAM" id="Phobius"/>
    </source>
</evidence>
<reference evidence="2 3" key="1">
    <citation type="submission" date="2017-02" db="EMBL/GenBank/DDBJ databases">
        <title>Arcobacter caeni sp. nov, a new Arcobacter species isolated from reclaimed water.</title>
        <authorList>
            <person name="Figueras M.J."/>
            <person name="Perez-Cataluna A."/>
            <person name="Salas-Masso N."/>
        </authorList>
    </citation>
    <scope>NUCLEOTIDE SEQUENCE [LARGE SCALE GENOMIC DNA]</scope>
    <source>
        <strain evidence="2 3">RW17-10</strain>
    </source>
</reference>
<keyword evidence="1" id="KW-1133">Transmembrane helix</keyword>
<dbReference type="RefSeq" id="WP_108558238.1">
    <property type="nucleotide sequence ID" value="NZ_MUXE01000003.1"/>
</dbReference>
<sequence>MTEVFKKYWLWFLLPLSIIIIYSIFLYLVFPIKTLENTGQLGDSFGIFNSLFSGFAFIALVITIRLQQKENKYD</sequence>
<proteinExistence type="predicted"/>
<keyword evidence="3" id="KW-1185">Reference proteome</keyword>
<feature type="transmembrane region" description="Helical" evidence="1">
    <location>
        <begin position="45"/>
        <end position="66"/>
    </location>
</feature>